<dbReference type="Pfam" id="PF13563">
    <property type="entry name" value="2_5_RNA_ligase2"/>
    <property type="match status" value="1"/>
</dbReference>
<reference evidence="3 4" key="1">
    <citation type="submission" date="2021-07" db="EMBL/GenBank/DDBJ databases">
        <title>A novel Jannaschia species isolated from marine dinoflagellate Ceratoperidinium margalefii.</title>
        <authorList>
            <person name="Jiang Y."/>
            <person name="Li Z."/>
        </authorList>
    </citation>
    <scope>NUCLEOTIDE SEQUENCE [LARGE SCALE GENOMIC DNA]</scope>
    <source>
        <strain evidence="3 4">J12C1-MA-4</strain>
    </source>
</reference>
<comment type="catalytic activity">
    <reaction evidence="2">
        <text>a 3'-end 2',3'-cyclophospho-ribonucleotide-RNA + H2O = a 3'-end 2'-phospho-ribonucleotide-RNA + H(+)</text>
        <dbReference type="Rhea" id="RHEA:11828"/>
        <dbReference type="Rhea" id="RHEA-COMP:10464"/>
        <dbReference type="Rhea" id="RHEA-COMP:17353"/>
        <dbReference type="ChEBI" id="CHEBI:15377"/>
        <dbReference type="ChEBI" id="CHEBI:15378"/>
        <dbReference type="ChEBI" id="CHEBI:83064"/>
        <dbReference type="ChEBI" id="CHEBI:173113"/>
        <dbReference type="EC" id="3.1.4.58"/>
    </reaction>
</comment>
<evidence type="ECO:0000256" key="1">
    <source>
        <dbReference type="ARBA" id="ARBA00022801"/>
    </source>
</evidence>
<feature type="active site" description="Proton donor" evidence="2">
    <location>
        <position position="36"/>
    </location>
</feature>
<dbReference type="PANTHER" id="PTHR35561:SF1">
    <property type="entry name" value="RNA 2',3'-CYCLIC PHOSPHODIESTERASE"/>
    <property type="match status" value="1"/>
</dbReference>
<dbReference type="RefSeq" id="WP_219002544.1">
    <property type="nucleotide sequence ID" value="NZ_CP079194.1"/>
</dbReference>
<feature type="short sequence motif" description="HXTX 1" evidence="2">
    <location>
        <begin position="36"/>
        <end position="39"/>
    </location>
</feature>
<dbReference type="InterPro" id="IPR004175">
    <property type="entry name" value="RNA_CPDase"/>
</dbReference>
<evidence type="ECO:0000256" key="2">
    <source>
        <dbReference type="HAMAP-Rule" id="MF_01940"/>
    </source>
</evidence>
<dbReference type="GO" id="GO:0008664">
    <property type="term" value="F:RNA 2',3'-cyclic 3'-phosphodiesterase activity"/>
    <property type="evidence" value="ECO:0007669"/>
    <property type="project" value="UniProtKB-EC"/>
</dbReference>
<dbReference type="EMBL" id="CP079194">
    <property type="protein sequence ID" value="QXT39705.1"/>
    <property type="molecule type" value="Genomic_DNA"/>
</dbReference>
<name>A0A8F6TVZ0_9RHOB</name>
<feature type="short sequence motif" description="HXTX 2" evidence="2">
    <location>
        <begin position="119"/>
        <end position="122"/>
    </location>
</feature>
<evidence type="ECO:0000313" key="3">
    <source>
        <dbReference type="EMBL" id="QXT39705.1"/>
    </source>
</evidence>
<comment type="function">
    <text evidence="2">Hydrolyzes RNA 2',3'-cyclic phosphodiester to an RNA 2'-phosphomonoester.</text>
</comment>
<dbReference type="HAMAP" id="MF_01940">
    <property type="entry name" value="RNA_CPDase"/>
    <property type="match status" value="1"/>
</dbReference>
<dbReference type="NCBIfam" id="TIGR02258">
    <property type="entry name" value="2_5_ligase"/>
    <property type="match status" value="1"/>
</dbReference>
<dbReference type="PANTHER" id="PTHR35561">
    <property type="entry name" value="RNA 2',3'-CYCLIC PHOSPHODIESTERASE"/>
    <property type="match status" value="1"/>
</dbReference>
<dbReference type="GO" id="GO:0004113">
    <property type="term" value="F:2',3'-cyclic-nucleotide 3'-phosphodiesterase activity"/>
    <property type="evidence" value="ECO:0007669"/>
    <property type="project" value="InterPro"/>
</dbReference>
<sequence>MRAFLALPLAEPAIEALLSVQSTLPTGRPVPEDNLHLTLAYLGETSGDVLETLHDLLDAARLPAAEVSFDGLDTFAEMERGLTFASVASSESLVALQAKVAQFARQAGADLPRRRFRPHVTLTRANRQPKGPARDRLAAAISQRIEVPGFTALSVNLYESHLGPTGARHEVLASYPLS</sequence>
<protein>
    <recommendedName>
        <fullName evidence="2">RNA 2',3'-cyclic phosphodiesterase</fullName>
        <shortName evidence="2">RNA 2',3'-CPDase</shortName>
        <ecNumber evidence="2">3.1.4.58</ecNumber>
    </recommendedName>
</protein>
<evidence type="ECO:0000313" key="4">
    <source>
        <dbReference type="Proteomes" id="UP000825009"/>
    </source>
</evidence>
<dbReference type="EC" id="3.1.4.58" evidence="2"/>
<dbReference type="Proteomes" id="UP000825009">
    <property type="component" value="Chromosome"/>
</dbReference>
<dbReference type="KEGG" id="gce:KYE46_00125"/>
<feature type="active site" description="Proton acceptor" evidence="2">
    <location>
        <position position="119"/>
    </location>
</feature>
<comment type="similarity">
    <text evidence="2">Belongs to the 2H phosphoesterase superfamily. ThpR family.</text>
</comment>
<keyword evidence="1 2" id="KW-0378">Hydrolase</keyword>
<dbReference type="AlphaFoldDB" id="A0A8F6TVZ0"/>
<proteinExistence type="inferred from homology"/>
<keyword evidence="4" id="KW-1185">Reference proteome</keyword>
<organism evidence="3 4">
    <name type="scientific">Gymnodinialimonas ceratoperidinii</name>
    <dbReference type="NCBI Taxonomy" id="2856823"/>
    <lineage>
        <taxon>Bacteria</taxon>
        <taxon>Pseudomonadati</taxon>
        <taxon>Pseudomonadota</taxon>
        <taxon>Alphaproteobacteria</taxon>
        <taxon>Rhodobacterales</taxon>
        <taxon>Paracoccaceae</taxon>
        <taxon>Gymnodinialimonas</taxon>
    </lineage>
</organism>
<gene>
    <name evidence="3" type="primary">thpR</name>
    <name evidence="3" type="ORF">KYE46_00125</name>
</gene>
<accession>A0A8F6TVZ0</accession>